<organism evidence="2">
    <name type="scientific">uncultured Caudovirales phage</name>
    <dbReference type="NCBI Taxonomy" id="2100421"/>
    <lineage>
        <taxon>Viruses</taxon>
        <taxon>Duplodnaviria</taxon>
        <taxon>Heunggongvirae</taxon>
        <taxon>Uroviricota</taxon>
        <taxon>Caudoviricetes</taxon>
        <taxon>Peduoviridae</taxon>
        <taxon>Maltschvirus</taxon>
        <taxon>Maltschvirus maltsch</taxon>
    </lineage>
</organism>
<reference evidence="2" key="1">
    <citation type="submission" date="2020-05" db="EMBL/GenBank/DDBJ databases">
        <authorList>
            <person name="Chiriac C."/>
            <person name="Salcher M."/>
            <person name="Ghai R."/>
            <person name="Kavagutti S V."/>
        </authorList>
    </citation>
    <scope>NUCLEOTIDE SEQUENCE</scope>
</reference>
<evidence type="ECO:0000259" key="1">
    <source>
        <dbReference type="Pfam" id="PF13799"/>
    </source>
</evidence>
<dbReference type="Pfam" id="PF13799">
    <property type="entry name" value="DUF4183"/>
    <property type="match status" value="1"/>
</dbReference>
<accession>A0A6J5T8V2</accession>
<protein>
    <recommendedName>
        <fullName evidence="1">DUF4183 domain-containing protein</fullName>
    </recommendedName>
</protein>
<dbReference type="InterPro" id="IPR025237">
    <property type="entry name" value="DUF4183"/>
</dbReference>
<dbReference type="EMBL" id="LR797817">
    <property type="protein sequence ID" value="CAB4240969.1"/>
    <property type="molecule type" value="Genomic_DNA"/>
</dbReference>
<gene>
    <name evidence="2" type="ORF">UFOVP24_28</name>
</gene>
<feature type="domain" description="DUF4183" evidence="1">
    <location>
        <begin position="118"/>
        <end position="160"/>
    </location>
</feature>
<name>A0A6J5T8V2_9CAUD</name>
<evidence type="ECO:0000313" key="2">
    <source>
        <dbReference type="EMBL" id="CAB4240969.1"/>
    </source>
</evidence>
<proteinExistence type="predicted"/>
<sequence length="172" mass="18013">MAVFLSPFGGAGWQFFNNDGTVLWGGKIYTYAAGTNTPQATYTTSAGSIAHTNPIILNSAGRVSTGEIWLLSTSAYKFVLNTSADVLIATYDNVWGIGAAGGSEAITPIIYNATGTGSQTTFGLGSTPTNENLTNIYINGVYQQKNTYLLSGANLVFSTAPPVTSLIEVSFT</sequence>